<dbReference type="HAMAP" id="MF_01363">
    <property type="entry name" value="Ribosomal_bL21"/>
    <property type="match status" value="1"/>
</dbReference>
<evidence type="ECO:0000256" key="2">
    <source>
        <dbReference type="ARBA" id="ARBA00022980"/>
    </source>
</evidence>
<gene>
    <name evidence="4 6" type="primary">rplU</name>
    <name evidence="6" type="ORF">COU32_04285</name>
</gene>
<dbReference type="GO" id="GO:0006412">
    <property type="term" value="P:translation"/>
    <property type="evidence" value="ECO:0007669"/>
    <property type="project" value="UniProtKB-UniRule"/>
</dbReference>
<evidence type="ECO:0000256" key="1">
    <source>
        <dbReference type="ARBA" id="ARBA00008563"/>
    </source>
</evidence>
<dbReference type="AlphaFoldDB" id="A0A2H0TV40"/>
<proteinExistence type="inferred from homology"/>
<comment type="similarity">
    <text evidence="1 4 5">Belongs to the bacterial ribosomal protein bL21 family.</text>
</comment>
<dbReference type="PANTHER" id="PTHR21349:SF0">
    <property type="entry name" value="LARGE RIBOSOMAL SUBUNIT PROTEIN BL21M"/>
    <property type="match status" value="1"/>
</dbReference>
<dbReference type="GO" id="GO:1990904">
    <property type="term" value="C:ribonucleoprotein complex"/>
    <property type="evidence" value="ECO:0007669"/>
    <property type="project" value="UniProtKB-KW"/>
</dbReference>
<dbReference type="PANTHER" id="PTHR21349">
    <property type="entry name" value="50S RIBOSOMAL PROTEIN L21"/>
    <property type="match status" value="1"/>
</dbReference>
<evidence type="ECO:0000256" key="3">
    <source>
        <dbReference type="ARBA" id="ARBA00023274"/>
    </source>
</evidence>
<dbReference type="SUPFAM" id="SSF141091">
    <property type="entry name" value="L21p-like"/>
    <property type="match status" value="1"/>
</dbReference>
<dbReference type="GO" id="GO:0005737">
    <property type="term" value="C:cytoplasm"/>
    <property type="evidence" value="ECO:0007669"/>
    <property type="project" value="UniProtKB-ARBA"/>
</dbReference>
<keyword evidence="4 5" id="KW-0694">RNA-binding</keyword>
<evidence type="ECO:0000256" key="4">
    <source>
        <dbReference type="HAMAP-Rule" id="MF_01363"/>
    </source>
</evidence>
<dbReference type="NCBIfam" id="TIGR00061">
    <property type="entry name" value="L21"/>
    <property type="match status" value="1"/>
</dbReference>
<dbReference type="Proteomes" id="UP000231530">
    <property type="component" value="Unassembled WGS sequence"/>
</dbReference>
<comment type="caution">
    <text evidence="6">The sequence shown here is derived from an EMBL/GenBank/DDBJ whole genome shotgun (WGS) entry which is preliminary data.</text>
</comment>
<keyword evidence="2 4" id="KW-0689">Ribosomal protein</keyword>
<comment type="function">
    <text evidence="4 5">This protein binds to 23S rRNA in the presence of protein L20.</text>
</comment>
<dbReference type="InterPro" id="IPR028909">
    <property type="entry name" value="bL21-like"/>
</dbReference>
<name>A0A2H0TV40_9BACT</name>
<dbReference type="Pfam" id="PF00829">
    <property type="entry name" value="Ribosomal_L21p"/>
    <property type="match status" value="1"/>
</dbReference>
<protein>
    <recommendedName>
        <fullName evidence="4">Large ribosomal subunit protein bL21</fullName>
    </recommendedName>
</protein>
<dbReference type="InterPro" id="IPR036164">
    <property type="entry name" value="bL21-like_sf"/>
</dbReference>
<organism evidence="6 7">
    <name type="scientific">Candidatus Magasanikbacteria bacterium CG10_big_fil_rev_8_21_14_0_10_42_10</name>
    <dbReference type="NCBI Taxonomy" id="1974649"/>
    <lineage>
        <taxon>Bacteria</taxon>
        <taxon>Candidatus Magasanikiibacteriota</taxon>
    </lineage>
</organism>
<sequence length="104" mass="11503">MFAVIFTGGKQYLVEEGQSLHVEKLDAEIGTTITFDQVLMTAASDGQDVKIGTPFLEGTTVTATVDDQGRDKKIRVVKYKPKIRYKRANGHRQPFTAVTISKIS</sequence>
<keyword evidence="3 4" id="KW-0687">Ribonucleoprotein</keyword>
<accession>A0A2H0TV40</accession>
<evidence type="ECO:0000313" key="6">
    <source>
        <dbReference type="EMBL" id="PIR76028.1"/>
    </source>
</evidence>
<reference evidence="7" key="1">
    <citation type="submission" date="2017-09" db="EMBL/GenBank/DDBJ databases">
        <title>Depth-based differentiation of microbial function through sediment-hosted aquifers and enrichment of novel symbionts in the deep terrestrial subsurface.</title>
        <authorList>
            <person name="Probst A.J."/>
            <person name="Ladd B."/>
            <person name="Jarett J.K."/>
            <person name="Geller-Mcgrath D.E."/>
            <person name="Sieber C.M.K."/>
            <person name="Emerson J.B."/>
            <person name="Anantharaman K."/>
            <person name="Thomas B.C."/>
            <person name="Malmstrom R."/>
            <person name="Stieglmeier M."/>
            <person name="Klingl A."/>
            <person name="Woyke T."/>
            <person name="Ryan C.M."/>
            <person name="Banfield J.F."/>
        </authorList>
    </citation>
    <scope>NUCLEOTIDE SEQUENCE [LARGE SCALE GENOMIC DNA]</scope>
</reference>
<dbReference type="GO" id="GO:0003735">
    <property type="term" value="F:structural constituent of ribosome"/>
    <property type="evidence" value="ECO:0007669"/>
    <property type="project" value="InterPro"/>
</dbReference>
<comment type="subunit">
    <text evidence="4">Part of the 50S ribosomal subunit. Contacts protein L20.</text>
</comment>
<dbReference type="GO" id="GO:0005840">
    <property type="term" value="C:ribosome"/>
    <property type="evidence" value="ECO:0007669"/>
    <property type="project" value="UniProtKB-KW"/>
</dbReference>
<dbReference type="InterPro" id="IPR001787">
    <property type="entry name" value="Ribosomal_bL21"/>
</dbReference>
<evidence type="ECO:0000256" key="5">
    <source>
        <dbReference type="RuleBase" id="RU000562"/>
    </source>
</evidence>
<evidence type="ECO:0000313" key="7">
    <source>
        <dbReference type="Proteomes" id="UP000231530"/>
    </source>
</evidence>
<dbReference type="GO" id="GO:0019843">
    <property type="term" value="F:rRNA binding"/>
    <property type="evidence" value="ECO:0007669"/>
    <property type="project" value="UniProtKB-UniRule"/>
</dbReference>
<keyword evidence="4 5" id="KW-0699">rRNA-binding</keyword>
<dbReference type="EMBL" id="PFBY01000045">
    <property type="protein sequence ID" value="PIR76028.1"/>
    <property type="molecule type" value="Genomic_DNA"/>
</dbReference>